<evidence type="ECO:0000313" key="3">
    <source>
        <dbReference type="EMBL" id="EEP79367.1"/>
    </source>
</evidence>
<feature type="region of interest" description="Disordered" evidence="1">
    <location>
        <begin position="262"/>
        <end position="281"/>
    </location>
</feature>
<sequence length="365" mass="40793">MSASASDIITYIGVPLAVLGVMPIIYTCIRALLILRSIRLALARNGHSDSAVTRGSMMSGIVEVELPRCTITPLDRDQDPEYWELNPERSFLKGGTWSYFHWNRLVTGKKLYRIQYKDELRVPQAEIDFHELVSFLLDRGAVPDENGWSMLRTSGLWTPTGTVLLRPPQGKFGGVLRVGVSDDSDGVLSLKVHWSGDWDWRSKECLPPFWMRINQPTWNLATSTGLEKEDYKSGACIIKVEEESSSTAADSKVMVADTPVVEETEVKSTEDSDEADKSTDAAPMPSLIALVEEKRVALHGEKNTSDSIRFRLEGDTIDRIYFEHSNSLTSMVREISSTGEMTGQWFVHHAGTRVATLVDPKTKLQ</sequence>
<dbReference type="InParanoid" id="C4JN05"/>
<dbReference type="OrthoDB" id="3166386at2759"/>
<dbReference type="EMBL" id="CH476616">
    <property type="protein sequence ID" value="EEP79367.1"/>
    <property type="molecule type" value="Genomic_DNA"/>
</dbReference>
<evidence type="ECO:0000256" key="2">
    <source>
        <dbReference type="SAM" id="Phobius"/>
    </source>
</evidence>
<dbReference type="HOGENOM" id="CLU_759098_0_0_1"/>
<gene>
    <name evidence="3" type="ORF">UREG_04213</name>
</gene>
<accession>C4JN05</accession>
<keyword evidence="2" id="KW-0812">Transmembrane</keyword>
<dbReference type="AlphaFoldDB" id="C4JN05"/>
<dbReference type="KEGG" id="ure:UREG_04213"/>
<reference evidence="4" key="1">
    <citation type="journal article" date="2009" name="Genome Res.">
        <title>Comparative genomic analyses of the human fungal pathogens Coccidioides and their relatives.</title>
        <authorList>
            <person name="Sharpton T.J."/>
            <person name="Stajich J.E."/>
            <person name="Rounsley S.D."/>
            <person name="Gardner M.J."/>
            <person name="Wortman J.R."/>
            <person name="Jordar V.S."/>
            <person name="Maiti R."/>
            <person name="Kodira C.D."/>
            <person name="Neafsey D.E."/>
            <person name="Zeng Q."/>
            <person name="Hung C.-Y."/>
            <person name="McMahan C."/>
            <person name="Muszewska A."/>
            <person name="Grynberg M."/>
            <person name="Mandel M.A."/>
            <person name="Kellner E.M."/>
            <person name="Barker B.M."/>
            <person name="Galgiani J.N."/>
            <person name="Orbach M.J."/>
            <person name="Kirkland T.N."/>
            <person name="Cole G.T."/>
            <person name="Henn M.R."/>
            <person name="Birren B.W."/>
            <person name="Taylor J.W."/>
        </authorList>
    </citation>
    <scope>NUCLEOTIDE SEQUENCE [LARGE SCALE GENOMIC DNA]</scope>
    <source>
        <strain evidence="4">UAMH 1704</strain>
    </source>
</reference>
<organism evidence="3 4">
    <name type="scientific">Uncinocarpus reesii (strain UAMH 1704)</name>
    <dbReference type="NCBI Taxonomy" id="336963"/>
    <lineage>
        <taxon>Eukaryota</taxon>
        <taxon>Fungi</taxon>
        <taxon>Dikarya</taxon>
        <taxon>Ascomycota</taxon>
        <taxon>Pezizomycotina</taxon>
        <taxon>Eurotiomycetes</taxon>
        <taxon>Eurotiomycetidae</taxon>
        <taxon>Onygenales</taxon>
        <taxon>Onygenaceae</taxon>
        <taxon>Uncinocarpus</taxon>
    </lineage>
</organism>
<feature type="compositionally biased region" description="Basic and acidic residues" evidence="1">
    <location>
        <begin position="264"/>
        <end position="279"/>
    </location>
</feature>
<proteinExistence type="predicted"/>
<evidence type="ECO:0000256" key="1">
    <source>
        <dbReference type="SAM" id="MobiDB-lite"/>
    </source>
</evidence>
<dbReference type="RefSeq" id="XP_002544696.1">
    <property type="nucleotide sequence ID" value="XM_002544650.1"/>
</dbReference>
<protein>
    <submittedName>
        <fullName evidence="3">Uncharacterized protein</fullName>
    </submittedName>
</protein>
<dbReference type="VEuPathDB" id="FungiDB:UREG_04213"/>
<dbReference type="STRING" id="336963.C4JN05"/>
<dbReference type="eggNOG" id="ENOG502RKTI">
    <property type="taxonomic scope" value="Eukaryota"/>
</dbReference>
<keyword evidence="2" id="KW-0472">Membrane</keyword>
<keyword evidence="4" id="KW-1185">Reference proteome</keyword>
<dbReference type="Proteomes" id="UP000002058">
    <property type="component" value="Unassembled WGS sequence"/>
</dbReference>
<evidence type="ECO:0000313" key="4">
    <source>
        <dbReference type="Proteomes" id="UP000002058"/>
    </source>
</evidence>
<feature type="transmembrane region" description="Helical" evidence="2">
    <location>
        <begin position="12"/>
        <end position="35"/>
    </location>
</feature>
<name>C4JN05_UNCRE</name>
<dbReference type="GeneID" id="8437226"/>
<keyword evidence="2" id="KW-1133">Transmembrane helix</keyword>